<dbReference type="Gene3D" id="3.30.720.210">
    <property type="match status" value="1"/>
</dbReference>
<dbReference type="Gene3D" id="3.40.50.300">
    <property type="entry name" value="P-loop containing nucleotide triphosphate hydrolases"/>
    <property type="match status" value="1"/>
</dbReference>
<feature type="binding site" evidence="13">
    <location>
        <position position="496"/>
    </location>
    <ligand>
        <name>Zn(2+)</name>
        <dbReference type="ChEBI" id="CHEBI:29105"/>
        <note>catalytic</note>
    </ligand>
</feature>
<feature type="binding site" evidence="13">
    <location>
        <position position="423"/>
    </location>
    <ligand>
        <name>Zn(2+)</name>
        <dbReference type="ChEBI" id="CHEBI:29105"/>
        <note>catalytic</note>
    </ligand>
</feature>
<dbReference type="Gene3D" id="1.10.8.60">
    <property type="match status" value="1"/>
</dbReference>
<keyword evidence="5 13" id="KW-0479">Metal-binding</keyword>
<keyword evidence="8 13" id="KW-0862">Zinc</keyword>
<keyword evidence="12 13" id="KW-0472">Membrane</keyword>
<dbReference type="Pfam" id="PF00004">
    <property type="entry name" value="AAA"/>
    <property type="match status" value="1"/>
</dbReference>
<evidence type="ECO:0000256" key="9">
    <source>
        <dbReference type="ARBA" id="ARBA00022840"/>
    </source>
</evidence>
<evidence type="ECO:0000256" key="4">
    <source>
        <dbReference type="ARBA" id="ARBA00022692"/>
    </source>
</evidence>
<dbReference type="InterPro" id="IPR003593">
    <property type="entry name" value="AAA+_ATPase"/>
</dbReference>
<dbReference type="InterPro" id="IPR027417">
    <property type="entry name" value="P-loop_NTPase"/>
</dbReference>
<feature type="transmembrane region" description="Helical" evidence="13">
    <location>
        <begin position="106"/>
        <end position="124"/>
    </location>
</feature>
<dbReference type="InterPro" id="IPR000642">
    <property type="entry name" value="Peptidase_M41"/>
</dbReference>
<keyword evidence="17" id="KW-1185">Reference proteome</keyword>
<keyword evidence="7 13" id="KW-0378">Hydrolase</keyword>
<keyword evidence="3 13" id="KW-0645">Protease</keyword>
<evidence type="ECO:0000256" key="14">
    <source>
        <dbReference type="RuleBase" id="RU003651"/>
    </source>
</evidence>
<comment type="caution">
    <text evidence="16">The sequence shown here is derived from an EMBL/GenBank/DDBJ whole genome shotgun (WGS) entry which is preliminary data.</text>
</comment>
<proteinExistence type="inferred from homology"/>
<keyword evidence="13" id="KW-1003">Cell membrane</keyword>
<comment type="subcellular location">
    <subcellularLocation>
        <location evidence="13">Cell membrane</location>
        <topology evidence="13">Multi-pass membrane protein</topology>
        <orientation evidence="13">Cytoplasmic side</orientation>
    </subcellularLocation>
    <subcellularLocation>
        <location evidence="1">Membrane</location>
    </subcellularLocation>
</comment>
<comment type="similarity">
    <text evidence="13">In the central section; belongs to the AAA ATPase family.</text>
</comment>
<dbReference type="PANTHER" id="PTHR23076">
    <property type="entry name" value="METALLOPROTEASE M41 FTSH"/>
    <property type="match status" value="1"/>
</dbReference>
<feature type="domain" description="AAA+ ATPase" evidence="15">
    <location>
        <begin position="189"/>
        <end position="328"/>
    </location>
</feature>
<protein>
    <recommendedName>
        <fullName evidence="13">ATP-dependent zinc metalloprotease FtsH</fullName>
        <ecNumber evidence="13">3.4.24.-</ecNumber>
    </recommendedName>
</protein>
<dbReference type="SUPFAM" id="SSF52540">
    <property type="entry name" value="P-loop containing nucleoside triphosphate hydrolases"/>
    <property type="match status" value="1"/>
</dbReference>
<dbReference type="PROSITE" id="PS00674">
    <property type="entry name" value="AAA"/>
    <property type="match status" value="1"/>
</dbReference>
<dbReference type="Gene3D" id="1.20.58.760">
    <property type="entry name" value="Peptidase M41"/>
    <property type="match status" value="1"/>
</dbReference>
<evidence type="ECO:0000259" key="15">
    <source>
        <dbReference type="SMART" id="SM00382"/>
    </source>
</evidence>
<evidence type="ECO:0000256" key="5">
    <source>
        <dbReference type="ARBA" id="ARBA00022723"/>
    </source>
</evidence>
<dbReference type="InterPro" id="IPR011546">
    <property type="entry name" value="Pept_M41_FtsH_extracell"/>
</dbReference>
<evidence type="ECO:0000256" key="8">
    <source>
        <dbReference type="ARBA" id="ARBA00022833"/>
    </source>
</evidence>
<dbReference type="EC" id="3.4.24.-" evidence="13"/>
<evidence type="ECO:0000256" key="6">
    <source>
        <dbReference type="ARBA" id="ARBA00022741"/>
    </source>
</evidence>
<dbReference type="InterPro" id="IPR003959">
    <property type="entry name" value="ATPase_AAA_core"/>
</dbReference>
<reference evidence="16 17" key="1">
    <citation type="journal article" date="2016" name="Int. J. Syst. Evol. Microbiol.">
        <title>Labrenzia salina sp. nov., isolated from the rhizosphere of the halophyte Arthrocnemum macrostachyum.</title>
        <authorList>
            <person name="Camacho M."/>
            <person name="Redondo-Gomez S."/>
            <person name="Rodriguez-Llorente I."/>
            <person name="Rohde M."/>
            <person name="Sproer C."/>
            <person name="Schumann P."/>
            <person name="Klenk H.P."/>
            <person name="Montero-Calasanz M.D.C."/>
        </authorList>
    </citation>
    <scope>NUCLEOTIDE SEQUENCE [LARGE SCALE GENOMIC DNA]</scope>
    <source>
        <strain evidence="16 17">DSM 29163</strain>
    </source>
</reference>
<feature type="binding site" evidence="13">
    <location>
        <position position="419"/>
    </location>
    <ligand>
        <name>Zn(2+)</name>
        <dbReference type="ChEBI" id="CHEBI:29105"/>
        <note>catalytic</note>
    </ligand>
</feature>
<dbReference type="NCBIfam" id="TIGR01241">
    <property type="entry name" value="FtsH_fam"/>
    <property type="match status" value="1"/>
</dbReference>
<feature type="active site" evidence="13">
    <location>
        <position position="420"/>
    </location>
</feature>
<dbReference type="Proteomes" id="UP001300261">
    <property type="component" value="Unassembled WGS sequence"/>
</dbReference>
<evidence type="ECO:0000256" key="11">
    <source>
        <dbReference type="ARBA" id="ARBA00023049"/>
    </source>
</evidence>
<dbReference type="HAMAP" id="MF_01458">
    <property type="entry name" value="FtsH"/>
    <property type="match status" value="1"/>
</dbReference>
<feature type="binding site" evidence="13">
    <location>
        <begin position="197"/>
        <end position="204"/>
    </location>
    <ligand>
        <name>ATP</name>
        <dbReference type="ChEBI" id="CHEBI:30616"/>
    </ligand>
</feature>
<evidence type="ECO:0000256" key="10">
    <source>
        <dbReference type="ARBA" id="ARBA00022989"/>
    </source>
</evidence>
<dbReference type="InterPro" id="IPR003960">
    <property type="entry name" value="ATPase_AAA_CS"/>
</dbReference>
<dbReference type="Pfam" id="PF17862">
    <property type="entry name" value="AAA_lid_3"/>
    <property type="match status" value="1"/>
</dbReference>
<comment type="subunit">
    <text evidence="13">Homohexamer.</text>
</comment>
<dbReference type="GO" id="GO:0008237">
    <property type="term" value="F:metallopeptidase activity"/>
    <property type="evidence" value="ECO:0007669"/>
    <property type="project" value="UniProtKB-KW"/>
</dbReference>
<organism evidence="16 17">
    <name type="scientific">Roseibium salinum</name>
    <dbReference type="NCBI Taxonomy" id="1604349"/>
    <lineage>
        <taxon>Bacteria</taxon>
        <taxon>Pseudomonadati</taxon>
        <taxon>Pseudomonadota</taxon>
        <taxon>Alphaproteobacteria</taxon>
        <taxon>Hyphomicrobiales</taxon>
        <taxon>Stappiaceae</taxon>
        <taxon>Roseibium</taxon>
    </lineage>
</organism>
<dbReference type="SUPFAM" id="SSF140990">
    <property type="entry name" value="FtsH protease domain-like"/>
    <property type="match status" value="1"/>
</dbReference>
<dbReference type="SMART" id="SM00382">
    <property type="entry name" value="AAA"/>
    <property type="match status" value="1"/>
</dbReference>
<comment type="cofactor">
    <cofactor evidence="13">
        <name>Zn(2+)</name>
        <dbReference type="ChEBI" id="CHEBI:29105"/>
    </cofactor>
    <text evidence="13">Binds 1 zinc ion per subunit.</text>
</comment>
<evidence type="ECO:0000256" key="2">
    <source>
        <dbReference type="ARBA" id="ARBA00010044"/>
    </source>
</evidence>
<dbReference type="EMBL" id="JAPEVI010000003">
    <property type="protein sequence ID" value="MCX2724044.1"/>
    <property type="molecule type" value="Genomic_DNA"/>
</dbReference>
<evidence type="ECO:0000256" key="3">
    <source>
        <dbReference type="ARBA" id="ARBA00022670"/>
    </source>
</evidence>
<keyword evidence="10 13" id="KW-1133">Transmembrane helix</keyword>
<dbReference type="Pfam" id="PF06480">
    <property type="entry name" value="FtsH_ext"/>
    <property type="match status" value="1"/>
</dbReference>
<gene>
    <name evidence="13 16" type="primary">ftsH</name>
    <name evidence="16" type="ORF">ON753_16955</name>
</gene>
<evidence type="ECO:0000256" key="13">
    <source>
        <dbReference type="HAMAP-Rule" id="MF_01458"/>
    </source>
</evidence>
<evidence type="ECO:0000256" key="12">
    <source>
        <dbReference type="ARBA" id="ARBA00023136"/>
    </source>
</evidence>
<evidence type="ECO:0000256" key="7">
    <source>
        <dbReference type="ARBA" id="ARBA00022801"/>
    </source>
</evidence>
<keyword evidence="9 13" id="KW-0067">ATP-binding</keyword>
<accession>A0ABT3R445</accession>
<sequence>MEKKHQINLWYAVIALMLVFLFQSWWVAYKNVESIPYSQFEQYLKDRKIEEIAIKENTIEGKFRQPLEDGRQYFVTTRVDLPLAEELSQYDVKFTGVIQSTFIRDILSWVLPVLLLFGLWAFFIRRFAEKQGFGGMMTVGKSKAKVYVETGVPVRFDDVAGVDEAKLELVEVVDFLKDPGSYGRLGAHVPKGILLVGPPGTGKTLLARAVAGEAGVPFYSISGSEFVEMFVGVGAARVRDLFEQARKAAPAIIFIDELDALGRVRSMGGMGSNDEKEQTLNQLLTELDGFDPTSGIILLAATNRPEILDPALLRAGRFDRQVLVDRPDKIGRRAILEVHVRKIKLDPDMDLGQVAQITAGFSGADLATLVNEAALLATRRKADKVSQQDFNEAVERVVAGLEKRSRILSDKERKTVAYHEMGHALVAANLEGCDPVHKISIIPRGIGALGYTMQRPTEDRFLLSTRDLENRMAVLMGGRAAEEIVFAEISTGASDDLQKVTEVARDMVMRYGMEKSLGNRAYSTQRQNFLGQPSGDVSEVSEQTQREIDLAIKTRVEAAFMRAKELLNAHRKELDEGAALLLSKETLTDQDYPALKPVSLREKHAAE</sequence>
<dbReference type="RefSeq" id="WP_265963791.1">
    <property type="nucleotide sequence ID" value="NZ_JAPEVI010000003.1"/>
</dbReference>
<evidence type="ECO:0000256" key="1">
    <source>
        <dbReference type="ARBA" id="ARBA00004370"/>
    </source>
</evidence>
<dbReference type="InterPro" id="IPR005936">
    <property type="entry name" value="FtsH"/>
</dbReference>
<evidence type="ECO:0000313" key="16">
    <source>
        <dbReference type="EMBL" id="MCX2724044.1"/>
    </source>
</evidence>
<dbReference type="CDD" id="cd19501">
    <property type="entry name" value="RecA-like_FtsH"/>
    <property type="match status" value="1"/>
</dbReference>
<comment type="function">
    <text evidence="13">Acts as a processive, ATP-dependent zinc metallopeptidase for both cytoplasmic and membrane proteins. Plays a role in the quality control of integral membrane proteins.</text>
</comment>
<comment type="similarity">
    <text evidence="2 13">In the C-terminal section; belongs to the peptidase M41 family.</text>
</comment>
<keyword evidence="6 13" id="KW-0547">Nucleotide-binding</keyword>
<evidence type="ECO:0000313" key="17">
    <source>
        <dbReference type="Proteomes" id="UP001300261"/>
    </source>
</evidence>
<dbReference type="Pfam" id="PF01434">
    <property type="entry name" value="Peptidase_M41"/>
    <property type="match status" value="1"/>
</dbReference>
<keyword evidence="4 13" id="KW-0812">Transmembrane</keyword>
<dbReference type="InterPro" id="IPR037219">
    <property type="entry name" value="Peptidase_M41-like"/>
</dbReference>
<dbReference type="InterPro" id="IPR041569">
    <property type="entry name" value="AAA_lid_3"/>
</dbReference>
<feature type="transmembrane region" description="Helical" evidence="13">
    <location>
        <begin position="7"/>
        <end position="28"/>
    </location>
</feature>
<name>A0ABT3R445_9HYPH</name>
<keyword evidence="11 13" id="KW-0482">Metalloprotease</keyword>
<dbReference type="PANTHER" id="PTHR23076:SF113">
    <property type="entry name" value="ATP-DEPENDENT ZINC METALLOPROTEASE FTSH 1, CHLOROPLASTIC-RELATED"/>
    <property type="match status" value="1"/>
</dbReference>
<comment type="similarity">
    <text evidence="14">Belongs to the AAA ATPase family.</text>
</comment>